<evidence type="ECO:0000313" key="2">
    <source>
        <dbReference type="Proteomes" id="UP000002484"/>
    </source>
</evidence>
<dbReference type="InterPro" id="IPR006311">
    <property type="entry name" value="TAT_signal"/>
</dbReference>
<dbReference type="SUPFAM" id="SSF63829">
    <property type="entry name" value="Calcium-dependent phosphotriesterase"/>
    <property type="match status" value="1"/>
</dbReference>
<evidence type="ECO:0008006" key="3">
    <source>
        <dbReference type="Google" id="ProtNLM"/>
    </source>
</evidence>
<dbReference type="PANTHER" id="PTHR35399:SF4">
    <property type="entry name" value="MEMBRANE PROTEIN"/>
    <property type="match status" value="1"/>
</dbReference>
<evidence type="ECO:0000313" key="1">
    <source>
        <dbReference type="EMBL" id="ADP83776.1"/>
    </source>
</evidence>
<dbReference type="EMBL" id="CP002299">
    <property type="protein sequence ID" value="ADP83776.1"/>
    <property type="molecule type" value="Genomic_DNA"/>
</dbReference>
<sequence length="447" mass="46642" precursor="true">MSVNRRQLLGTGAAGLGIVLSGAAGSVFGAPAQAGGPQGTGKGPAFKGYGDLVADPNGVCDLPAGFSYTKVSVQGTPLAGGGLSPTFQDGMHTFAAGRHTAIVRNHELTHEATYPVPHVAGLVYDEGADGGNTVLVVDGGRLLSEKVGLAGTVRNCAGGPTPWGTWLTCEETELTPTDDAKLTKRHGYVFEVDPFGRLRDAAPVPLAALGRYAHEAVAIDPRTGILYLTEDASGPFGLVYRLLPKRPLGGPGSLRAGGRLQALFAGGLADLSAVTTLGTKLAVKWVDVPDPDAATTSVRKQFADGTVSRVPKAEGIYFRDGSAYFVSSYAKAAPAAGLHEGQVWRYDPRANTIELVLRFAPGGQFDGPDNIHISAWGEMILCEDGDGDNHLVVVGDDGKPYPLARSVSQAEFAGATFSPDGVWLYANIQEDGLTLAIKGPWVPGRRR</sequence>
<protein>
    <recommendedName>
        <fullName evidence="3">DUF839 domain-containing protein</fullName>
    </recommendedName>
</protein>
<dbReference type="HOGENOM" id="CLU_045986_1_0_11"/>
<name>E3IX04_PSEI1</name>
<reference evidence="1 2" key="1">
    <citation type="submission" date="2010-10" db="EMBL/GenBank/DDBJ databases">
        <title>Complete sequence of Frankia sp. EuI1c.</title>
        <authorList>
            <consortium name="US DOE Joint Genome Institute"/>
            <person name="Lucas S."/>
            <person name="Copeland A."/>
            <person name="Lapidus A."/>
            <person name="Cheng J.-F."/>
            <person name="Bruce D."/>
            <person name="Goodwin L."/>
            <person name="Pitluck S."/>
            <person name="Chertkov O."/>
            <person name="Detter J.C."/>
            <person name="Han C."/>
            <person name="Tapia R."/>
            <person name="Land M."/>
            <person name="Hauser L."/>
            <person name="Jeffries C."/>
            <person name="Kyrpides N."/>
            <person name="Ivanova N."/>
            <person name="Mikhailova N."/>
            <person name="Beauchemin N."/>
            <person name="Sen A."/>
            <person name="Sur S.A."/>
            <person name="Gtari M."/>
            <person name="Wall L."/>
            <person name="Tisa L."/>
            <person name="Woyke T."/>
        </authorList>
    </citation>
    <scope>NUCLEOTIDE SEQUENCE [LARGE SCALE GENOMIC DNA]</scope>
    <source>
        <strain evidence="2">DSM 45817 / CECT 9037 / EuI1c</strain>
    </source>
</reference>
<keyword evidence="2" id="KW-1185">Reference proteome</keyword>
<proteinExistence type="predicted"/>
<dbReference type="InterPro" id="IPR008557">
    <property type="entry name" value="PhoX"/>
</dbReference>
<dbReference type="RefSeq" id="WP_013426894.1">
    <property type="nucleotide sequence ID" value="NC_014666.1"/>
</dbReference>
<organism evidence="1 2">
    <name type="scientific">Pseudofrankia inefficax (strain DSM 45817 / CECT 9037 / DDB 130130 / EuI1c)</name>
    <name type="common">Frankia inefficax</name>
    <dbReference type="NCBI Taxonomy" id="298654"/>
    <lineage>
        <taxon>Bacteria</taxon>
        <taxon>Bacillati</taxon>
        <taxon>Actinomycetota</taxon>
        <taxon>Actinomycetes</taxon>
        <taxon>Frankiales</taxon>
        <taxon>Frankiaceae</taxon>
        <taxon>Pseudofrankia</taxon>
    </lineage>
</organism>
<dbReference type="eggNOG" id="COG3211">
    <property type="taxonomic scope" value="Bacteria"/>
</dbReference>
<gene>
    <name evidence="1" type="ordered locus">FraEuI1c_5792</name>
</gene>
<dbReference type="OrthoDB" id="5169219at2"/>
<accession>E3IX04</accession>
<dbReference type="STRING" id="298654.FraEuI1c_5792"/>
<dbReference type="InParanoid" id="E3IX04"/>
<dbReference type="AlphaFoldDB" id="E3IX04"/>
<dbReference type="PROSITE" id="PS51318">
    <property type="entry name" value="TAT"/>
    <property type="match status" value="1"/>
</dbReference>
<dbReference type="PANTHER" id="PTHR35399">
    <property type="entry name" value="SLR8030 PROTEIN"/>
    <property type="match status" value="1"/>
</dbReference>
<dbReference type="KEGG" id="fri:FraEuI1c_5792"/>
<dbReference type="Proteomes" id="UP000002484">
    <property type="component" value="Chromosome"/>
</dbReference>
<dbReference type="Pfam" id="PF05787">
    <property type="entry name" value="PhoX"/>
    <property type="match status" value="2"/>
</dbReference>